<dbReference type="OrthoDB" id="7349109at2"/>
<dbReference type="GO" id="GO:0003677">
    <property type="term" value="F:DNA binding"/>
    <property type="evidence" value="ECO:0007669"/>
    <property type="project" value="UniProtKB-KW"/>
</dbReference>
<gene>
    <name evidence="2" type="ORF">SAMN04488105_10792</name>
</gene>
<dbReference type="STRING" id="282683.SAMN04488105_10792"/>
<dbReference type="InterPro" id="IPR036388">
    <property type="entry name" value="WH-like_DNA-bd_sf"/>
</dbReference>
<proteinExistence type="predicted"/>
<dbReference type="SMART" id="SM00347">
    <property type="entry name" value="HTH_MARR"/>
    <property type="match status" value="1"/>
</dbReference>
<evidence type="ECO:0000259" key="1">
    <source>
        <dbReference type="PROSITE" id="PS50995"/>
    </source>
</evidence>
<reference evidence="3" key="1">
    <citation type="submission" date="2016-10" db="EMBL/GenBank/DDBJ databases">
        <authorList>
            <person name="Varghese N."/>
            <person name="Submissions S."/>
        </authorList>
    </citation>
    <scope>NUCLEOTIDE SEQUENCE [LARGE SCALE GENOMIC DNA]</scope>
    <source>
        <strain evidence="3">DSM 10146</strain>
    </source>
</reference>
<evidence type="ECO:0000313" key="2">
    <source>
        <dbReference type="EMBL" id="SDE75603.1"/>
    </source>
</evidence>
<dbReference type="EMBL" id="FNAV01000007">
    <property type="protein sequence ID" value="SDE75603.1"/>
    <property type="molecule type" value="Genomic_DNA"/>
</dbReference>
<organism evidence="2 3">
    <name type="scientific">Salipiger thiooxidans</name>
    <dbReference type="NCBI Taxonomy" id="282683"/>
    <lineage>
        <taxon>Bacteria</taxon>
        <taxon>Pseudomonadati</taxon>
        <taxon>Pseudomonadota</taxon>
        <taxon>Alphaproteobacteria</taxon>
        <taxon>Rhodobacterales</taxon>
        <taxon>Roseobacteraceae</taxon>
        <taxon>Salipiger</taxon>
    </lineage>
</organism>
<feature type="domain" description="HTH marR-type" evidence="1">
    <location>
        <begin position="24"/>
        <end position="162"/>
    </location>
</feature>
<dbReference type="InterPro" id="IPR039422">
    <property type="entry name" value="MarR/SlyA-like"/>
</dbReference>
<name>A0A1G7FI73_9RHOB</name>
<dbReference type="GO" id="GO:0003700">
    <property type="term" value="F:DNA-binding transcription factor activity"/>
    <property type="evidence" value="ECO:0007669"/>
    <property type="project" value="InterPro"/>
</dbReference>
<sequence length="178" mass="20147">MNEETRGRGRGVTDVQDGFDEIELDCLTGAVSYYIRVLNLWISRDLEKKLASLPVAGGTGKISTLFMVLHQPGITASEIMSFAGKDAPAMTRLVEKLIADGLLERRPDPDVRRRQQLFITAAGREVLDRVREIVEREPEDAFWMLSKKEHAQTVALLRKIAAAYVERHNGLDWKRKKT</sequence>
<dbReference type="GO" id="GO:0006950">
    <property type="term" value="P:response to stress"/>
    <property type="evidence" value="ECO:0007669"/>
    <property type="project" value="TreeGrafter"/>
</dbReference>
<keyword evidence="2" id="KW-0238">DNA-binding</keyword>
<evidence type="ECO:0000313" key="3">
    <source>
        <dbReference type="Proteomes" id="UP000198994"/>
    </source>
</evidence>
<dbReference type="Proteomes" id="UP000198994">
    <property type="component" value="Unassembled WGS sequence"/>
</dbReference>
<dbReference type="PANTHER" id="PTHR33164">
    <property type="entry name" value="TRANSCRIPTIONAL REGULATOR, MARR FAMILY"/>
    <property type="match status" value="1"/>
</dbReference>
<dbReference type="PANTHER" id="PTHR33164:SF43">
    <property type="entry name" value="HTH-TYPE TRANSCRIPTIONAL REPRESSOR YETL"/>
    <property type="match status" value="1"/>
</dbReference>
<dbReference type="PROSITE" id="PS50995">
    <property type="entry name" value="HTH_MARR_2"/>
    <property type="match status" value="1"/>
</dbReference>
<dbReference type="Gene3D" id="1.10.10.10">
    <property type="entry name" value="Winged helix-like DNA-binding domain superfamily/Winged helix DNA-binding domain"/>
    <property type="match status" value="1"/>
</dbReference>
<protein>
    <submittedName>
        <fullName evidence="2">DNA-binding transcriptional regulator, MarR family</fullName>
    </submittedName>
</protein>
<dbReference type="Pfam" id="PF12802">
    <property type="entry name" value="MarR_2"/>
    <property type="match status" value="1"/>
</dbReference>
<accession>A0A1G7FI73</accession>
<dbReference type="SUPFAM" id="SSF46785">
    <property type="entry name" value="Winged helix' DNA-binding domain"/>
    <property type="match status" value="1"/>
</dbReference>
<dbReference type="InterPro" id="IPR000835">
    <property type="entry name" value="HTH_MarR-typ"/>
</dbReference>
<keyword evidence="3" id="KW-1185">Reference proteome</keyword>
<dbReference type="InterPro" id="IPR036390">
    <property type="entry name" value="WH_DNA-bd_sf"/>
</dbReference>
<dbReference type="AlphaFoldDB" id="A0A1G7FI73"/>